<feature type="signal peptide" evidence="1">
    <location>
        <begin position="1"/>
        <end position="19"/>
    </location>
</feature>
<proteinExistence type="predicted"/>
<evidence type="ECO:0000313" key="4">
    <source>
        <dbReference type="Proteomes" id="UP000824073"/>
    </source>
</evidence>
<dbReference type="PANTHER" id="PTHR21180">
    <property type="entry name" value="ENDONUCLEASE/EXONUCLEASE/PHOSPHATASE FAMILY DOMAIN-CONTAINING PROTEIN 1"/>
    <property type="match status" value="1"/>
</dbReference>
<dbReference type="SUPFAM" id="SSF47781">
    <property type="entry name" value="RuvA domain 2-like"/>
    <property type="match status" value="1"/>
</dbReference>
<protein>
    <submittedName>
        <fullName evidence="3">Helix-hairpin-helix domain-containing protein</fullName>
    </submittedName>
</protein>
<dbReference type="InterPro" id="IPR051675">
    <property type="entry name" value="Endo/Exo/Phosphatase_dom_1"/>
</dbReference>
<dbReference type="Gene3D" id="1.10.150.320">
    <property type="entry name" value="Photosystem II 12 kDa extrinsic protein"/>
    <property type="match status" value="1"/>
</dbReference>
<name>A0A9D1IW27_9CLOT</name>
<dbReference type="EMBL" id="DVMR01000030">
    <property type="protein sequence ID" value="HIU43192.1"/>
    <property type="molecule type" value="Genomic_DNA"/>
</dbReference>
<organism evidence="3 4">
    <name type="scientific">Candidatus Ventrousia excrementavium</name>
    <dbReference type="NCBI Taxonomy" id="2840961"/>
    <lineage>
        <taxon>Bacteria</taxon>
        <taxon>Bacillati</taxon>
        <taxon>Bacillota</taxon>
        <taxon>Clostridia</taxon>
        <taxon>Eubacteriales</taxon>
        <taxon>Clostridiaceae</taxon>
        <taxon>Clostridiaceae incertae sedis</taxon>
        <taxon>Candidatus Ventrousia</taxon>
    </lineage>
</organism>
<sequence length="124" mass="12814">MRAKAAAVLAAGCCLLGFALGRFSLLQSGAWVGGGKEALQLPALVVSDAPHSDEAPAFGPIDINTAGVEELCLLPQVGEKTAEKIIAYREQNGPFASCEELMAVSGIGPATYEGLCDYIICTGR</sequence>
<feature type="domain" description="Helix-hairpin-helix DNA-binding motif class 1" evidence="2">
    <location>
        <begin position="99"/>
        <end position="118"/>
    </location>
</feature>
<evidence type="ECO:0000256" key="1">
    <source>
        <dbReference type="SAM" id="SignalP"/>
    </source>
</evidence>
<dbReference type="InterPro" id="IPR010994">
    <property type="entry name" value="RuvA_2-like"/>
</dbReference>
<comment type="caution">
    <text evidence="3">The sequence shown here is derived from an EMBL/GenBank/DDBJ whole genome shotgun (WGS) entry which is preliminary data.</text>
</comment>
<dbReference type="InterPro" id="IPR004509">
    <property type="entry name" value="Competence_ComEA_HhH"/>
</dbReference>
<reference evidence="3" key="2">
    <citation type="journal article" date="2021" name="PeerJ">
        <title>Extensive microbial diversity within the chicken gut microbiome revealed by metagenomics and culture.</title>
        <authorList>
            <person name="Gilroy R."/>
            <person name="Ravi A."/>
            <person name="Getino M."/>
            <person name="Pursley I."/>
            <person name="Horton D.L."/>
            <person name="Alikhan N.F."/>
            <person name="Baker D."/>
            <person name="Gharbi K."/>
            <person name="Hall N."/>
            <person name="Watson M."/>
            <person name="Adriaenssens E.M."/>
            <person name="Foster-Nyarko E."/>
            <person name="Jarju S."/>
            <person name="Secka A."/>
            <person name="Antonio M."/>
            <person name="Oren A."/>
            <person name="Chaudhuri R.R."/>
            <person name="La Ragione R."/>
            <person name="Hildebrand F."/>
            <person name="Pallen M.J."/>
        </authorList>
    </citation>
    <scope>NUCLEOTIDE SEQUENCE</scope>
    <source>
        <strain evidence="3">CHK191-8634</strain>
    </source>
</reference>
<dbReference type="GO" id="GO:0003677">
    <property type="term" value="F:DNA binding"/>
    <property type="evidence" value="ECO:0007669"/>
    <property type="project" value="InterPro"/>
</dbReference>
<dbReference type="Pfam" id="PF12836">
    <property type="entry name" value="HHH_3"/>
    <property type="match status" value="1"/>
</dbReference>
<dbReference type="SMART" id="SM00278">
    <property type="entry name" value="HhH1"/>
    <property type="match status" value="2"/>
</dbReference>
<dbReference type="GO" id="GO:0006281">
    <property type="term" value="P:DNA repair"/>
    <property type="evidence" value="ECO:0007669"/>
    <property type="project" value="InterPro"/>
</dbReference>
<reference evidence="3" key="1">
    <citation type="submission" date="2020-10" db="EMBL/GenBank/DDBJ databases">
        <authorList>
            <person name="Gilroy R."/>
        </authorList>
    </citation>
    <scope>NUCLEOTIDE SEQUENCE</scope>
    <source>
        <strain evidence="3">CHK191-8634</strain>
    </source>
</reference>
<evidence type="ECO:0000259" key="2">
    <source>
        <dbReference type="SMART" id="SM00278"/>
    </source>
</evidence>
<dbReference type="Proteomes" id="UP000824073">
    <property type="component" value="Unassembled WGS sequence"/>
</dbReference>
<evidence type="ECO:0000313" key="3">
    <source>
        <dbReference type="EMBL" id="HIU43192.1"/>
    </source>
</evidence>
<gene>
    <name evidence="3" type="ORF">IAB67_02720</name>
</gene>
<dbReference type="GO" id="GO:0015628">
    <property type="term" value="P:protein secretion by the type II secretion system"/>
    <property type="evidence" value="ECO:0007669"/>
    <property type="project" value="TreeGrafter"/>
</dbReference>
<feature type="chain" id="PRO_5039133196" evidence="1">
    <location>
        <begin position="20"/>
        <end position="124"/>
    </location>
</feature>
<feature type="domain" description="Helix-hairpin-helix DNA-binding motif class 1" evidence="2">
    <location>
        <begin position="69"/>
        <end position="88"/>
    </location>
</feature>
<dbReference type="AlphaFoldDB" id="A0A9D1IW27"/>
<dbReference type="InterPro" id="IPR003583">
    <property type="entry name" value="Hlx-hairpin-Hlx_DNA-bd_motif"/>
</dbReference>
<dbReference type="GO" id="GO:0015627">
    <property type="term" value="C:type II protein secretion system complex"/>
    <property type="evidence" value="ECO:0007669"/>
    <property type="project" value="TreeGrafter"/>
</dbReference>
<accession>A0A9D1IW27</accession>
<dbReference type="NCBIfam" id="TIGR00426">
    <property type="entry name" value="competence protein ComEA helix-hairpin-helix repeat region"/>
    <property type="match status" value="1"/>
</dbReference>
<dbReference type="PANTHER" id="PTHR21180:SF32">
    <property type="entry name" value="ENDONUCLEASE_EXONUCLEASE_PHOSPHATASE FAMILY DOMAIN-CONTAINING PROTEIN 1"/>
    <property type="match status" value="1"/>
</dbReference>
<keyword evidence="1" id="KW-0732">Signal</keyword>